<reference evidence="4" key="1">
    <citation type="journal article" date="2019" name="Int. J. Syst. Evol. Microbiol.">
        <title>The Global Catalogue of Microorganisms (GCM) 10K type strain sequencing project: providing services to taxonomists for standard genome sequencing and annotation.</title>
        <authorList>
            <consortium name="The Broad Institute Genomics Platform"/>
            <consortium name="The Broad Institute Genome Sequencing Center for Infectious Disease"/>
            <person name="Wu L."/>
            <person name="Ma J."/>
        </authorList>
    </citation>
    <scope>NUCLEOTIDE SEQUENCE [LARGE SCALE GENOMIC DNA]</scope>
    <source>
        <strain evidence="4">CGMCC 1.15480</strain>
    </source>
</reference>
<gene>
    <name evidence="3" type="ORF">GCM10011512_24320</name>
</gene>
<accession>A0ABQ1PFW7</accession>
<feature type="transmembrane region" description="Helical" evidence="2">
    <location>
        <begin position="12"/>
        <end position="31"/>
    </location>
</feature>
<comment type="caution">
    <text evidence="3">The sequence shown here is derived from an EMBL/GenBank/DDBJ whole genome shotgun (WGS) entry which is preliminary data.</text>
</comment>
<dbReference type="EMBL" id="BMJI01000018">
    <property type="protein sequence ID" value="GGC96456.1"/>
    <property type="molecule type" value="Genomic_DNA"/>
</dbReference>
<keyword evidence="2" id="KW-1133">Transmembrane helix</keyword>
<sequence length="318" mass="33712">MRTAVGRGIREVARGVGLFLCLGALGAIWLLPSVRRRRARRAAHCRQCARNGRIAAVVIPCCAVLLLAGAAVRAQAAAVPLTPCNVHVYANGAAVPEPEVQLDVDPTWDVSRRVVLAGVSGLALAGGRVAGMDECQSSQPILFWRPPATSAGGSVIGETFLAWDTVANGGRASERNGFGISREDIYLRFGPNIAVDRAELEALAGHESVHVDQAATLTSIGGPLTMPLLYSVDNAFFPLERNHFERAAGLDAGGYTEPPDGGPDPQWSAVAAIVVLLVLLGFRRLRWLSRVAAQGGAGAATHEPGRCPRHSRGWFRPR</sequence>
<evidence type="ECO:0000256" key="1">
    <source>
        <dbReference type="SAM" id="MobiDB-lite"/>
    </source>
</evidence>
<evidence type="ECO:0000256" key="2">
    <source>
        <dbReference type="SAM" id="Phobius"/>
    </source>
</evidence>
<proteinExistence type="predicted"/>
<name>A0ABQ1PFW7_9MICC</name>
<evidence type="ECO:0000313" key="4">
    <source>
        <dbReference type="Proteomes" id="UP000597761"/>
    </source>
</evidence>
<keyword evidence="2" id="KW-0472">Membrane</keyword>
<organism evidence="3 4">
    <name type="scientific">Tersicoccus solisilvae</name>
    <dbReference type="NCBI Taxonomy" id="1882339"/>
    <lineage>
        <taxon>Bacteria</taxon>
        <taxon>Bacillati</taxon>
        <taxon>Actinomycetota</taxon>
        <taxon>Actinomycetes</taxon>
        <taxon>Micrococcales</taxon>
        <taxon>Micrococcaceae</taxon>
        <taxon>Tersicoccus</taxon>
    </lineage>
</organism>
<feature type="transmembrane region" description="Helical" evidence="2">
    <location>
        <begin position="52"/>
        <end position="72"/>
    </location>
</feature>
<dbReference type="Proteomes" id="UP000597761">
    <property type="component" value="Unassembled WGS sequence"/>
</dbReference>
<evidence type="ECO:0000313" key="3">
    <source>
        <dbReference type="EMBL" id="GGC96456.1"/>
    </source>
</evidence>
<keyword evidence="4" id="KW-1185">Reference proteome</keyword>
<feature type="compositionally biased region" description="Basic residues" evidence="1">
    <location>
        <begin position="307"/>
        <end position="318"/>
    </location>
</feature>
<evidence type="ECO:0008006" key="5">
    <source>
        <dbReference type="Google" id="ProtNLM"/>
    </source>
</evidence>
<keyword evidence="2" id="KW-0812">Transmembrane</keyword>
<feature type="region of interest" description="Disordered" evidence="1">
    <location>
        <begin position="298"/>
        <end position="318"/>
    </location>
</feature>
<dbReference type="RefSeq" id="WP_188668698.1">
    <property type="nucleotide sequence ID" value="NZ_BMJI01000018.1"/>
</dbReference>
<protein>
    <recommendedName>
        <fullName evidence="5">DUF4157 domain-containing protein</fullName>
    </recommendedName>
</protein>